<dbReference type="InterPro" id="IPR013087">
    <property type="entry name" value="Znf_C2H2_type"/>
</dbReference>
<keyword evidence="4" id="KW-1185">Reference proteome</keyword>
<dbReference type="GeneID" id="117366219"/>
<feature type="region of interest" description="Disordered" evidence="2">
    <location>
        <begin position="1"/>
        <end position="31"/>
    </location>
</feature>
<dbReference type="RefSeq" id="XP_033813353.1">
    <property type="nucleotide sequence ID" value="XM_033957462.1"/>
</dbReference>
<dbReference type="Proteomes" id="UP000515159">
    <property type="component" value="Chromosome 8"/>
</dbReference>
<feature type="domain" description="C2H2-type" evidence="3">
    <location>
        <begin position="142"/>
        <end position="162"/>
    </location>
</feature>
<dbReference type="PROSITE" id="PS00028">
    <property type="entry name" value="ZINC_FINGER_C2H2_1"/>
    <property type="match status" value="1"/>
</dbReference>
<feature type="compositionally biased region" description="Low complexity" evidence="2">
    <location>
        <begin position="1"/>
        <end position="18"/>
    </location>
</feature>
<name>A0A6P8S8W1_GEOSA</name>
<evidence type="ECO:0000313" key="5">
    <source>
        <dbReference type="RefSeq" id="XP_033813353.1"/>
    </source>
</evidence>
<feature type="coiled-coil region" evidence="1">
    <location>
        <begin position="244"/>
        <end position="282"/>
    </location>
</feature>
<organism evidence="4 5">
    <name type="scientific">Geotrypetes seraphini</name>
    <name type="common">Gaboon caecilian</name>
    <name type="synonym">Caecilia seraphini</name>
    <dbReference type="NCBI Taxonomy" id="260995"/>
    <lineage>
        <taxon>Eukaryota</taxon>
        <taxon>Metazoa</taxon>
        <taxon>Chordata</taxon>
        <taxon>Craniata</taxon>
        <taxon>Vertebrata</taxon>
        <taxon>Euteleostomi</taxon>
        <taxon>Amphibia</taxon>
        <taxon>Gymnophiona</taxon>
        <taxon>Geotrypetes</taxon>
    </lineage>
</organism>
<proteinExistence type="predicted"/>
<evidence type="ECO:0000256" key="2">
    <source>
        <dbReference type="SAM" id="MobiDB-lite"/>
    </source>
</evidence>
<evidence type="ECO:0000313" key="4">
    <source>
        <dbReference type="Proteomes" id="UP000515159"/>
    </source>
</evidence>
<protein>
    <submittedName>
        <fullName evidence="5">Uncharacterized protein LOC117366219 isoform X2</fullName>
    </submittedName>
</protein>
<sequence length="498" mass="54868">MRRAGQVPEAAAAPAQGRPGRGGGAARAGTLCSREPGPATGMAAFVAHPSVRIKGTEHSYNPVLCQDEQCAATAKGKHMHCPFCSVSESYQDPVILRAHYRVKHVDKGLDFAGLKILRCCNHCEIVGTIKGEKKFKGAHWHCYRCRNGFNRRDEAVKHFKTHFRNPHTTFQIQITQDSSLTSGITVEGEENMCITSSSATAASSSSLTTHHTLVLMDPDGDNGNIIFEDGTSAVTGQVSESPDQSLLEKQLIELHQQNQRLKDDKEDTERKLRAEILQLKEHIASIVQANMRMAEELNRYRTSDDLEKKVNKMVEQMEWQHRELLQMQVAALRKEFSQKDERLVNGKSGHLEDSALEGQGLAATTSAHNLLANTTASSEHSNHMHLTPPSRLIASEDITPAQMGIGTSEVISFLEPSKNSPDAALEELEIVAVHLDTDQPISNLETHSLPTSMPFFPVPEMDKHQAVLSSPVAPSLGDKRLAEHVLVREAKSKLQRTV</sequence>
<keyword evidence="1" id="KW-0175">Coiled coil</keyword>
<evidence type="ECO:0000256" key="1">
    <source>
        <dbReference type="SAM" id="Coils"/>
    </source>
</evidence>
<evidence type="ECO:0000259" key="3">
    <source>
        <dbReference type="PROSITE" id="PS00028"/>
    </source>
</evidence>
<gene>
    <name evidence="5" type="primary">LOC117366219</name>
</gene>
<dbReference type="AlphaFoldDB" id="A0A6P8S8W1"/>
<reference evidence="5" key="1">
    <citation type="submission" date="2025-08" db="UniProtKB">
        <authorList>
            <consortium name="RefSeq"/>
        </authorList>
    </citation>
    <scope>IDENTIFICATION</scope>
</reference>
<accession>A0A6P8S8W1</accession>